<dbReference type="EMBL" id="LBSJ01000004">
    <property type="protein sequence ID" value="KKQ16159.1"/>
    <property type="molecule type" value="Genomic_DNA"/>
</dbReference>
<evidence type="ECO:0008006" key="3">
    <source>
        <dbReference type="Google" id="ProtNLM"/>
    </source>
</evidence>
<gene>
    <name evidence="1" type="ORF">US28_C0004G0001</name>
</gene>
<comment type="caution">
    <text evidence="1">The sequence shown here is derived from an EMBL/GenBank/DDBJ whole genome shotgun (WGS) entry which is preliminary data.</text>
</comment>
<sequence length="151" mass="15633">MALIKGSQTTLLIGVAVSLVVGFLIGSASSNLGKGGGIANLANLTQNDLYTSQSATVQGKITKVEGKMLTVTNSSGKSGELELSDNAIINKIKTGGRAINTATSSTDLTALETDKDVTLFLQMTDGKYKVISVNYTPPLPPVPTLPPVPKK</sequence>
<protein>
    <recommendedName>
        <fullName evidence="3">DUF5666 domain-containing protein</fullName>
    </recommendedName>
</protein>
<proteinExistence type="predicted"/>
<evidence type="ECO:0000313" key="2">
    <source>
        <dbReference type="Proteomes" id="UP000034448"/>
    </source>
</evidence>
<evidence type="ECO:0000313" key="1">
    <source>
        <dbReference type="EMBL" id="KKQ16159.1"/>
    </source>
</evidence>
<dbReference type="AlphaFoldDB" id="A0A0G0HVV6"/>
<name>A0A0G0HVV6_9BACT</name>
<dbReference type="Proteomes" id="UP000034448">
    <property type="component" value="Unassembled WGS sequence"/>
</dbReference>
<reference evidence="1 2" key="1">
    <citation type="journal article" date="2015" name="Nature">
        <title>rRNA introns, odd ribosomes, and small enigmatic genomes across a large radiation of phyla.</title>
        <authorList>
            <person name="Brown C.T."/>
            <person name="Hug L.A."/>
            <person name="Thomas B.C."/>
            <person name="Sharon I."/>
            <person name="Castelle C.J."/>
            <person name="Singh A."/>
            <person name="Wilkins M.J."/>
            <person name="Williams K.H."/>
            <person name="Banfield J.F."/>
        </authorList>
    </citation>
    <scope>NUCLEOTIDE SEQUENCE [LARGE SCALE GENOMIC DNA]</scope>
</reference>
<organism evidence="1 2">
    <name type="scientific">Candidatus Daviesbacteria bacterium GW2011_GWA1_36_8</name>
    <dbReference type="NCBI Taxonomy" id="1618417"/>
    <lineage>
        <taxon>Bacteria</taxon>
        <taxon>Candidatus Daviesiibacteriota</taxon>
    </lineage>
</organism>
<accession>A0A0G0HVV6</accession>